<feature type="DNA-binding region" description="Homeobox" evidence="4">
    <location>
        <begin position="84"/>
        <end position="135"/>
    </location>
</feature>
<organism evidence="8 9">
    <name type="scientific">Rhizophlyctis rosea</name>
    <dbReference type="NCBI Taxonomy" id="64517"/>
    <lineage>
        <taxon>Eukaryota</taxon>
        <taxon>Fungi</taxon>
        <taxon>Fungi incertae sedis</taxon>
        <taxon>Chytridiomycota</taxon>
        <taxon>Chytridiomycota incertae sedis</taxon>
        <taxon>Chytridiomycetes</taxon>
        <taxon>Rhizophlyctidales</taxon>
        <taxon>Rhizophlyctidaceae</taxon>
        <taxon>Rhizophlyctis</taxon>
    </lineage>
</organism>
<evidence type="ECO:0000256" key="2">
    <source>
        <dbReference type="ARBA" id="ARBA00023155"/>
    </source>
</evidence>
<feature type="compositionally biased region" description="Basic and acidic residues" evidence="6">
    <location>
        <begin position="163"/>
        <end position="177"/>
    </location>
</feature>
<name>A0AAD5S211_9FUNG</name>
<dbReference type="EMBL" id="JADGJD010001902">
    <property type="protein sequence ID" value="KAJ3036768.1"/>
    <property type="molecule type" value="Genomic_DNA"/>
</dbReference>
<protein>
    <recommendedName>
        <fullName evidence="7">Homeobox domain-containing protein</fullName>
    </recommendedName>
</protein>
<dbReference type="PROSITE" id="PS50071">
    <property type="entry name" value="HOMEOBOX_2"/>
    <property type="match status" value="1"/>
</dbReference>
<evidence type="ECO:0000313" key="9">
    <source>
        <dbReference type="Proteomes" id="UP001212841"/>
    </source>
</evidence>
<dbReference type="PROSITE" id="PS00027">
    <property type="entry name" value="HOMEOBOX_1"/>
    <property type="match status" value="1"/>
</dbReference>
<evidence type="ECO:0000256" key="4">
    <source>
        <dbReference type="PROSITE-ProRule" id="PRU00108"/>
    </source>
</evidence>
<dbReference type="AlphaFoldDB" id="A0AAD5S211"/>
<dbReference type="Pfam" id="PF00046">
    <property type="entry name" value="Homeodomain"/>
    <property type="match status" value="1"/>
</dbReference>
<keyword evidence="2 4" id="KW-0371">Homeobox</keyword>
<sequence>MTMKHRSVSALHLAQLKPASLAYPTPTKPVDYSSDIETSLDEGPDLTPQPAPTPRQTPARISSKNKTPTAAIKAAQTPRRKTDAQVDALQKFFEASSTKYPSPSEIDAFSHKCDLTPKQVSSWFTQQRRKLRDTGEGLWPTHPRALLNEGENGTDGESQQDVKTSDFNEVEGHEIVHVQEPVKPPTPKRGRKRKAPVPEQEQQEEDAGSNKNNNNRRRSPARGNKMDISELVRQCTAESSQGDTVTFSPGRTNSERENHTPTAASTSLDLTPTVSTSSIEDGMQPVAYQGNIGCFSDAFRNVDPVVPTPHSEGSLLFTSVTTIGGQSSPIYANSVGQTFYDN</sequence>
<feature type="domain" description="Homeobox" evidence="7">
    <location>
        <begin position="82"/>
        <end position="134"/>
    </location>
</feature>
<keyword evidence="3 4" id="KW-0539">Nucleus</keyword>
<reference evidence="8" key="1">
    <citation type="submission" date="2020-05" db="EMBL/GenBank/DDBJ databases">
        <title>Phylogenomic resolution of chytrid fungi.</title>
        <authorList>
            <person name="Stajich J.E."/>
            <person name="Amses K."/>
            <person name="Simmons R."/>
            <person name="Seto K."/>
            <person name="Myers J."/>
            <person name="Bonds A."/>
            <person name="Quandt C.A."/>
            <person name="Barry K."/>
            <person name="Liu P."/>
            <person name="Grigoriev I."/>
            <person name="Longcore J.E."/>
            <person name="James T.Y."/>
        </authorList>
    </citation>
    <scope>NUCLEOTIDE SEQUENCE</scope>
    <source>
        <strain evidence="8">JEL0318</strain>
    </source>
</reference>
<evidence type="ECO:0000313" key="8">
    <source>
        <dbReference type="EMBL" id="KAJ3036768.1"/>
    </source>
</evidence>
<feature type="compositionally biased region" description="Basic residues" evidence="6">
    <location>
        <begin position="186"/>
        <end position="195"/>
    </location>
</feature>
<dbReference type="Proteomes" id="UP001212841">
    <property type="component" value="Unassembled WGS sequence"/>
</dbReference>
<feature type="compositionally biased region" description="Polar residues" evidence="6">
    <location>
        <begin position="236"/>
        <end position="252"/>
    </location>
</feature>
<evidence type="ECO:0000259" key="7">
    <source>
        <dbReference type="PROSITE" id="PS50071"/>
    </source>
</evidence>
<dbReference type="SUPFAM" id="SSF46689">
    <property type="entry name" value="Homeodomain-like"/>
    <property type="match status" value="1"/>
</dbReference>
<keyword evidence="1 4" id="KW-0238">DNA-binding</keyword>
<dbReference type="GO" id="GO:0003677">
    <property type="term" value="F:DNA binding"/>
    <property type="evidence" value="ECO:0007669"/>
    <property type="project" value="UniProtKB-UniRule"/>
</dbReference>
<proteinExistence type="predicted"/>
<dbReference type="InterPro" id="IPR001356">
    <property type="entry name" value="HD"/>
</dbReference>
<evidence type="ECO:0000256" key="5">
    <source>
        <dbReference type="RuleBase" id="RU000682"/>
    </source>
</evidence>
<accession>A0AAD5S211</accession>
<keyword evidence="9" id="KW-1185">Reference proteome</keyword>
<evidence type="ECO:0000256" key="3">
    <source>
        <dbReference type="ARBA" id="ARBA00023242"/>
    </source>
</evidence>
<comment type="subcellular location">
    <subcellularLocation>
        <location evidence="4 5">Nucleus</location>
    </subcellularLocation>
</comment>
<feature type="compositionally biased region" description="Polar residues" evidence="6">
    <location>
        <begin position="260"/>
        <end position="277"/>
    </location>
</feature>
<feature type="non-terminal residue" evidence="8">
    <location>
        <position position="342"/>
    </location>
</feature>
<comment type="caution">
    <text evidence="8">The sequence shown here is derived from an EMBL/GenBank/DDBJ whole genome shotgun (WGS) entry which is preliminary data.</text>
</comment>
<dbReference type="InterPro" id="IPR017970">
    <property type="entry name" value="Homeobox_CS"/>
</dbReference>
<dbReference type="Gene3D" id="1.10.10.60">
    <property type="entry name" value="Homeodomain-like"/>
    <property type="match status" value="1"/>
</dbReference>
<feature type="region of interest" description="Disordered" evidence="6">
    <location>
        <begin position="1"/>
        <end position="84"/>
    </location>
</feature>
<dbReference type="InterPro" id="IPR009057">
    <property type="entry name" value="Homeodomain-like_sf"/>
</dbReference>
<dbReference type="CDD" id="cd00086">
    <property type="entry name" value="homeodomain"/>
    <property type="match status" value="1"/>
</dbReference>
<feature type="region of interest" description="Disordered" evidence="6">
    <location>
        <begin position="117"/>
        <end position="277"/>
    </location>
</feature>
<evidence type="ECO:0000256" key="1">
    <source>
        <dbReference type="ARBA" id="ARBA00023125"/>
    </source>
</evidence>
<evidence type="ECO:0000256" key="6">
    <source>
        <dbReference type="SAM" id="MobiDB-lite"/>
    </source>
</evidence>
<dbReference type="GO" id="GO:0005634">
    <property type="term" value="C:nucleus"/>
    <property type="evidence" value="ECO:0007669"/>
    <property type="project" value="UniProtKB-SubCell"/>
</dbReference>
<gene>
    <name evidence="8" type="ORF">HK097_003740</name>
</gene>
<dbReference type="GO" id="GO:0000981">
    <property type="term" value="F:DNA-binding transcription factor activity, RNA polymerase II-specific"/>
    <property type="evidence" value="ECO:0007669"/>
    <property type="project" value="InterPro"/>
</dbReference>
<dbReference type="SMART" id="SM00389">
    <property type="entry name" value="HOX"/>
    <property type="match status" value="1"/>
</dbReference>